<evidence type="ECO:0000259" key="1">
    <source>
        <dbReference type="PROSITE" id="PS50206"/>
    </source>
</evidence>
<dbReference type="PANTHER" id="PTHR45431:SF3">
    <property type="entry name" value="RHODANESE-LIKE DOMAIN-CONTAINING PROTEIN 15, CHLOROPLASTIC"/>
    <property type="match status" value="1"/>
</dbReference>
<keyword evidence="2" id="KW-0808">Transferase</keyword>
<keyword evidence="3" id="KW-1185">Reference proteome</keyword>
<dbReference type="InterPro" id="IPR052367">
    <property type="entry name" value="Thiosulfate_ST/Rhodanese-like"/>
</dbReference>
<dbReference type="Proteomes" id="UP000199039">
    <property type="component" value="Unassembled WGS sequence"/>
</dbReference>
<dbReference type="CDD" id="cd00158">
    <property type="entry name" value="RHOD"/>
    <property type="match status" value="1"/>
</dbReference>
<proteinExistence type="predicted"/>
<dbReference type="RefSeq" id="WP_093180817.1">
    <property type="nucleotide sequence ID" value="NZ_FMYH01000001.1"/>
</dbReference>
<dbReference type="EMBL" id="FMYH01000001">
    <property type="protein sequence ID" value="SDB89015.1"/>
    <property type="molecule type" value="Genomic_DNA"/>
</dbReference>
<sequence length="101" mass="10544">MREVDLTTTDEALAAGGYVLDVREADEFAAVHVPGVTHIPLSELVARVAEVPAEGTVHVICAMGGRSLQGAEYLESTGRTAVSVEGGTQAWIQSGRPVVRG</sequence>
<dbReference type="Gene3D" id="3.40.250.10">
    <property type="entry name" value="Rhodanese-like domain"/>
    <property type="match status" value="1"/>
</dbReference>
<dbReference type="SUPFAM" id="SSF52821">
    <property type="entry name" value="Rhodanese/Cell cycle control phosphatase"/>
    <property type="match status" value="1"/>
</dbReference>
<organism evidence="2 3">
    <name type="scientific">Sanguibacter gelidistatuariae</name>
    <dbReference type="NCBI Taxonomy" id="1814289"/>
    <lineage>
        <taxon>Bacteria</taxon>
        <taxon>Bacillati</taxon>
        <taxon>Actinomycetota</taxon>
        <taxon>Actinomycetes</taxon>
        <taxon>Micrococcales</taxon>
        <taxon>Sanguibacteraceae</taxon>
        <taxon>Sanguibacter</taxon>
    </lineage>
</organism>
<name>A0A1G6H509_9MICO</name>
<dbReference type="SMART" id="SM00450">
    <property type="entry name" value="RHOD"/>
    <property type="match status" value="1"/>
</dbReference>
<dbReference type="PANTHER" id="PTHR45431">
    <property type="entry name" value="RHODANESE-LIKE DOMAIN-CONTAINING PROTEIN 15, CHLOROPLASTIC"/>
    <property type="match status" value="1"/>
</dbReference>
<reference evidence="2 3" key="1">
    <citation type="submission" date="2016-09" db="EMBL/GenBank/DDBJ databases">
        <authorList>
            <person name="Capua I."/>
            <person name="De Benedictis P."/>
            <person name="Joannis T."/>
            <person name="Lombin L.H."/>
            <person name="Cattoli G."/>
        </authorList>
    </citation>
    <scope>NUCLEOTIDE SEQUENCE [LARGE SCALE GENOMIC DNA]</scope>
    <source>
        <strain evidence="2 3">ISLP-3</strain>
    </source>
</reference>
<dbReference type="OrthoDB" id="9800872at2"/>
<gene>
    <name evidence="2" type="ORF">SAMN05216410_0710</name>
</gene>
<evidence type="ECO:0000313" key="2">
    <source>
        <dbReference type="EMBL" id="SDB89015.1"/>
    </source>
</evidence>
<dbReference type="InterPro" id="IPR036873">
    <property type="entry name" value="Rhodanese-like_dom_sf"/>
</dbReference>
<dbReference type="GO" id="GO:0016740">
    <property type="term" value="F:transferase activity"/>
    <property type="evidence" value="ECO:0007669"/>
    <property type="project" value="UniProtKB-KW"/>
</dbReference>
<dbReference type="AlphaFoldDB" id="A0A1G6H509"/>
<dbReference type="STRING" id="1814289.SAMN05216410_0710"/>
<feature type="domain" description="Rhodanese" evidence="1">
    <location>
        <begin position="13"/>
        <end position="100"/>
    </location>
</feature>
<dbReference type="InterPro" id="IPR001763">
    <property type="entry name" value="Rhodanese-like_dom"/>
</dbReference>
<dbReference type="Pfam" id="PF00581">
    <property type="entry name" value="Rhodanese"/>
    <property type="match status" value="1"/>
</dbReference>
<accession>A0A1G6H509</accession>
<protein>
    <submittedName>
        <fullName evidence="2">Rhodanese-related sulfurtransferase</fullName>
    </submittedName>
</protein>
<dbReference type="PROSITE" id="PS50206">
    <property type="entry name" value="RHODANESE_3"/>
    <property type="match status" value="1"/>
</dbReference>
<evidence type="ECO:0000313" key="3">
    <source>
        <dbReference type="Proteomes" id="UP000199039"/>
    </source>
</evidence>